<reference evidence="1 2" key="1">
    <citation type="journal article" date="2014" name="Nat. Genet.">
        <title>Genome sequence of the hot pepper provides insights into the evolution of pungency in Capsicum species.</title>
        <authorList>
            <person name="Kim S."/>
            <person name="Park M."/>
            <person name="Yeom S.I."/>
            <person name="Kim Y.M."/>
            <person name="Lee J.M."/>
            <person name="Lee H.A."/>
            <person name="Seo E."/>
            <person name="Choi J."/>
            <person name="Cheong K."/>
            <person name="Kim K.T."/>
            <person name="Jung K."/>
            <person name="Lee G.W."/>
            <person name="Oh S.K."/>
            <person name="Bae C."/>
            <person name="Kim S.B."/>
            <person name="Lee H.Y."/>
            <person name="Kim S.Y."/>
            <person name="Kim M.S."/>
            <person name="Kang B.C."/>
            <person name="Jo Y.D."/>
            <person name="Yang H.B."/>
            <person name="Jeong H.J."/>
            <person name="Kang W.H."/>
            <person name="Kwon J.K."/>
            <person name="Shin C."/>
            <person name="Lim J.Y."/>
            <person name="Park J.H."/>
            <person name="Huh J.H."/>
            <person name="Kim J.S."/>
            <person name="Kim B.D."/>
            <person name="Cohen O."/>
            <person name="Paran I."/>
            <person name="Suh M.C."/>
            <person name="Lee S.B."/>
            <person name="Kim Y.K."/>
            <person name="Shin Y."/>
            <person name="Noh S.J."/>
            <person name="Park J."/>
            <person name="Seo Y.S."/>
            <person name="Kwon S.Y."/>
            <person name="Kim H.A."/>
            <person name="Park J.M."/>
            <person name="Kim H.J."/>
            <person name="Choi S.B."/>
            <person name="Bosland P.W."/>
            <person name="Reeves G."/>
            <person name="Jo S.H."/>
            <person name="Lee B.W."/>
            <person name="Cho H.T."/>
            <person name="Choi H.S."/>
            <person name="Lee M.S."/>
            <person name="Yu Y."/>
            <person name="Do Choi Y."/>
            <person name="Park B.S."/>
            <person name="van Deynze A."/>
            <person name="Ashrafi H."/>
            <person name="Hill T."/>
            <person name="Kim W.T."/>
            <person name="Pai H.S."/>
            <person name="Ahn H.K."/>
            <person name="Yeam I."/>
            <person name="Giovannoni J.J."/>
            <person name="Rose J.K."/>
            <person name="Sorensen I."/>
            <person name="Lee S.J."/>
            <person name="Kim R.W."/>
            <person name="Choi I.Y."/>
            <person name="Choi B.S."/>
            <person name="Lim J.S."/>
            <person name="Lee Y.H."/>
            <person name="Choi D."/>
        </authorList>
    </citation>
    <scope>NUCLEOTIDE SEQUENCE [LARGE SCALE GENOMIC DNA]</scope>
    <source>
        <strain evidence="2">cv. CM334</strain>
    </source>
</reference>
<keyword evidence="2" id="KW-1185">Reference proteome</keyword>
<evidence type="ECO:0000313" key="2">
    <source>
        <dbReference type="Proteomes" id="UP000222542"/>
    </source>
</evidence>
<comment type="caution">
    <text evidence="1">The sequence shown here is derived from an EMBL/GenBank/DDBJ whole genome shotgun (WGS) entry which is preliminary data.</text>
</comment>
<dbReference type="SMR" id="A0A2G2YLK8"/>
<organism evidence="1 2">
    <name type="scientific">Capsicum annuum</name>
    <name type="common">Capsicum pepper</name>
    <dbReference type="NCBI Taxonomy" id="4072"/>
    <lineage>
        <taxon>Eukaryota</taxon>
        <taxon>Viridiplantae</taxon>
        <taxon>Streptophyta</taxon>
        <taxon>Embryophyta</taxon>
        <taxon>Tracheophyta</taxon>
        <taxon>Spermatophyta</taxon>
        <taxon>Magnoliopsida</taxon>
        <taxon>eudicotyledons</taxon>
        <taxon>Gunneridae</taxon>
        <taxon>Pentapetalae</taxon>
        <taxon>asterids</taxon>
        <taxon>lamiids</taxon>
        <taxon>Solanales</taxon>
        <taxon>Solanaceae</taxon>
        <taxon>Solanoideae</taxon>
        <taxon>Capsiceae</taxon>
        <taxon>Capsicum</taxon>
    </lineage>
</organism>
<reference evidence="1 2" key="2">
    <citation type="journal article" date="2017" name="Genome Biol.">
        <title>New reference genome sequences of hot pepper reveal the massive evolution of plant disease-resistance genes by retroduplication.</title>
        <authorList>
            <person name="Kim S."/>
            <person name="Park J."/>
            <person name="Yeom S.I."/>
            <person name="Kim Y.M."/>
            <person name="Seo E."/>
            <person name="Kim K.T."/>
            <person name="Kim M.S."/>
            <person name="Lee J.M."/>
            <person name="Cheong K."/>
            <person name="Shin H.S."/>
            <person name="Kim S.B."/>
            <person name="Han K."/>
            <person name="Lee J."/>
            <person name="Park M."/>
            <person name="Lee H.A."/>
            <person name="Lee H.Y."/>
            <person name="Lee Y."/>
            <person name="Oh S."/>
            <person name="Lee J.H."/>
            <person name="Choi E."/>
            <person name="Choi E."/>
            <person name="Lee S.E."/>
            <person name="Jeon J."/>
            <person name="Kim H."/>
            <person name="Choi G."/>
            <person name="Song H."/>
            <person name="Lee J."/>
            <person name="Lee S.C."/>
            <person name="Kwon J.K."/>
            <person name="Lee H.Y."/>
            <person name="Koo N."/>
            <person name="Hong Y."/>
            <person name="Kim R.W."/>
            <person name="Kang W.H."/>
            <person name="Huh J.H."/>
            <person name="Kang B.C."/>
            <person name="Yang T.J."/>
            <person name="Lee Y.H."/>
            <person name="Bennetzen J.L."/>
            <person name="Choi D."/>
        </authorList>
    </citation>
    <scope>NUCLEOTIDE SEQUENCE [LARGE SCALE GENOMIC DNA]</scope>
    <source>
        <strain evidence="2">cv. CM334</strain>
    </source>
</reference>
<dbReference type="AlphaFoldDB" id="A0A2G2YLK8"/>
<gene>
    <name evidence="1" type="ORF">T459_25730</name>
</gene>
<dbReference type="EMBL" id="AYRZ02000010">
    <property type="protein sequence ID" value="PHT70626.1"/>
    <property type="molecule type" value="Genomic_DNA"/>
</dbReference>
<dbReference type="Proteomes" id="UP000222542">
    <property type="component" value="Unassembled WGS sequence"/>
</dbReference>
<dbReference type="Gramene" id="PHT70626">
    <property type="protein sequence ID" value="PHT70626"/>
    <property type="gene ID" value="T459_25730"/>
</dbReference>
<proteinExistence type="predicted"/>
<name>A0A2G2YLK8_CAPAN</name>
<sequence length="187" mass="21708">MLHSVFDRIPDECKASLNLERLVTHLMEFIEDSTSSRFNYELNDSYLSEYMDFLYMNLNDATRIEMIHLITRVSLMHMRLEPEFSHHLYNLLVYLIKQKLKHSHSDVSAQNIDVVIEFLLVCLGDALGYVIHGTILNEVMEKAGSLVGLDIMMKPDIIVLERELSSLTSIFKDVVKVHHEDEILKDL</sequence>
<evidence type="ECO:0000313" key="1">
    <source>
        <dbReference type="EMBL" id="PHT70626.1"/>
    </source>
</evidence>
<protein>
    <submittedName>
        <fullName evidence="1">Uncharacterized protein</fullName>
    </submittedName>
</protein>
<accession>A0A2G2YLK8</accession>